<dbReference type="CDD" id="cd09601">
    <property type="entry name" value="M1_APN-Q_like"/>
    <property type="match status" value="1"/>
</dbReference>
<dbReference type="Gene3D" id="2.60.40.1730">
    <property type="entry name" value="tricorn interacting facor f3 domain"/>
    <property type="match status" value="1"/>
</dbReference>
<dbReference type="InterPro" id="IPR014782">
    <property type="entry name" value="Peptidase_M1_dom"/>
</dbReference>
<keyword evidence="21" id="KW-0449">Lipoprotein</keyword>
<dbReference type="InterPro" id="IPR034016">
    <property type="entry name" value="M1_APN-typ"/>
</dbReference>
<keyword evidence="7" id="KW-1003">Cell membrane</keyword>
<evidence type="ECO:0000256" key="9">
    <source>
        <dbReference type="ARBA" id="ARBA00022670"/>
    </source>
</evidence>
<evidence type="ECO:0000256" key="5">
    <source>
        <dbReference type="ARBA" id="ARBA00012564"/>
    </source>
</evidence>
<evidence type="ECO:0000256" key="24">
    <source>
        <dbReference type="PIRSR" id="PIRSR634016-4"/>
    </source>
</evidence>
<dbReference type="Pfam" id="PF11838">
    <property type="entry name" value="ERAP1_C"/>
    <property type="match status" value="1"/>
</dbReference>
<keyword evidence="13" id="KW-0378">Hydrolase</keyword>
<dbReference type="InterPro" id="IPR042097">
    <property type="entry name" value="Aminopeptidase_N-like_N_sf"/>
</dbReference>
<evidence type="ECO:0000256" key="25">
    <source>
        <dbReference type="SAM" id="Phobius"/>
    </source>
</evidence>
<feature type="binding site" evidence="23">
    <location>
        <position position="463"/>
    </location>
    <ligand>
        <name>Zn(2+)</name>
        <dbReference type="ChEBI" id="CHEBI:29105"/>
        <note>catalytic</note>
    </ligand>
</feature>
<dbReference type="GO" id="GO:0006508">
    <property type="term" value="P:proteolysis"/>
    <property type="evidence" value="ECO:0007669"/>
    <property type="project" value="UniProtKB-KW"/>
</dbReference>
<evidence type="ECO:0000313" key="30">
    <source>
        <dbReference type="RefSeq" id="XP_025415667.1"/>
    </source>
</evidence>
<evidence type="ECO:0000256" key="13">
    <source>
        <dbReference type="ARBA" id="ARBA00022801"/>
    </source>
</evidence>
<organism evidence="29 30">
    <name type="scientific">Sipha flava</name>
    <name type="common">yellow sugarcane aphid</name>
    <dbReference type="NCBI Taxonomy" id="143950"/>
    <lineage>
        <taxon>Eukaryota</taxon>
        <taxon>Metazoa</taxon>
        <taxon>Ecdysozoa</taxon>
        <taxon>Arthropoda</taxon>
        <taxon>Hexapoda</taxon>
        <taxon>Insecta</taxon>
        <taxon>Pterygota</taxon>
        <taxon>Neoptera</taxon>
        <taxon>Paraneoptera</taxon>
        <taxon>Hemiptera</taxon>
        <taxon>Sternorrhyncha</taxon>
        <taxon>Aphidomorpha</taxon>
        <taxon>Aphidoidea</taxon>
        <taxon>Aphididae</taxon>
        <taxon>Sipha</taxon>
    </lineage>
</organism>
<evidence type="ECO:0000256" key="19">
    <source>
        <dbReference type="ARBA" id="ARBA00023157"/>
    </source>
</evidence>
<keyword evidence="14 23" id="KW-0862">Zinc</keyword>
<dbReference type="Gene3D" id="1.10.390.10">
    <property type="entry name" value="Neutral Protease Domain 2"/>
    <property type="match status" value="1"/>
</dbReference>
<dbReference type="PANTHER" id="PTHR11533">
    <property type="entry name" value="PROTEASE M1 ZINC METALLOPROTEASE"/>
    <property type="match status" value="1"/>
</dbReference>
<evidence type="ECO:0000256" key="15">
    <source>
        <dbReference type="ARBA" id="ARBA00022968"/>
    </source>
</evidence>
<feature type="binding site" evidence="23">
    <location>
        <position position="444"/>
    </location>
    <ligand>
        <name>Zn(2+)</name>
        <dbReference type="ChEBI" id="CHEBI:29105"/>
        <note>catalytic</note>
    </ligand>
</feature>
<evidence type="ECO:0000259" key="26">
    <source>
        <dbReference type="Pfam" id="PF01433"/>
    </source>
</evidence>
<evidence type="ECO:0000256" key="7">
    <source>
        <dbReference type="ARBA" id="ARBA00022475"/>
    </source>
</evidence>
<dbReference type="InterPro" id="IPR001930">
    <property type="entry name" value="Peptidase_M1"/>
</dbReference>
<evidence type="ECO:0000256" key="23">
    <source>
        <dbReference type="PIRSR" id="PIRSR634016-3"/>
    </source>
</evidence>
<evidence type="ECO:0000256" key="21">
    <source>
        <dbReference type="ARBA" id="ARBA00023288"/>
    </source>
</evidence>
<keyword evidence="19" id="KW-1015">Disulfide bond</keyword>
<evidence type="ECO:0000256" key="10">
    <source>
        <dbReference type="ARBA" id="ARBA00022692"/>
    </source>
</evidence>
<gene>
    <name evidence="30" type="primary">LOC112687266</name>
</gene>
<keyword evidence="18 25" id="KW-0472">Membrane</keyword>
<name>A0A8B8FXY8_9HEMI</name>
<evidence type="ECO:0000256" key="6">
    <source>
        <dbReference type="ARBA" id="ARBA00015611"/>
    </source>
</evidence>
<evidence type="ECO:0000256" key="17">
    <source>
        <dbReference type="ARBA" id="ARBA00023049"/>
    </source>
</evidence>
<dbReference type="InterPro" id="IPR045357">
    <property type="entry name" value="Aminopeptidase_N-like_N"/>
</dbReference>
<keyword evidence="11 23" id="KW-0479">Metal-binding</keyword>
<comment type="similarity">
    <text evidence="4">Belongs to the peptidase M1 family.</text>
</comment>
<keyword evidence="16 25" id="KW-1133">Transmembrane helix</keyword>
<dbReference type="GO" id="GO:0098552">
    <property type="term" value="C:side of membrane"/>
    <property type="evidence" value="ECO:0007669"/>
    <property type="project" value="UniProtKB-KW"/>
</dbReference>
<comment type="catalytic activity">
    <reaction evidence="1">
        <text>Release of an N-terminal amino acid, Xaa-|-Yaa- from a peptide, amide or arylamide. Xaa is preferably Ala, but may be most amino acids including Pro (slow action). When a terminal hydrophobic residue is followed by a prolyl residue, the two may be released as an intact Xaa-Pro dipeptide.</text>
        <dbReference type="EC" id="3.4.11.2"/>
    </reaction>
</comment>
<dbReference type="Gene3D" id="1.25.50.20">
    <property type="match status" value="1"/>
</dbReference>
<feature type="domain" description="Aminopeptidase N-like N-terminal" evidence="28">
    <location>
        <begin position="127"/>
        <end position="338"/>
    </location>
</feature>
<keyword evidence="15" id="KW-0735">Signal-anchor</keyword>
<evidence type="ECO:0000313" key="29">
    <source>
        <dbReference type="Proteomes" id="UP000694846"/>
    </source>
</evidence>
<evidence type="ECO:0000256" key="14">
    <source>
        <dbReference type="ARBA" id="ARBA00022833"/>
    </source>
</evidence>
<keyword evidence="12" id="KW-0732">Signal</keyword>
<keyword evidence="10 25" id="KW-0812">Transmembrane</keyword>
<feature type="domain" description="Peptidase M1 membrane alanine aminopeptidase" evidence="26">
    <location>
        <begin position="368"/>
        <end position="593"/>
    </location>
</feature>
<feature type="domain" description="ERAP1-like C-terminal" evidence="27">
    <location>
        <begin position="675"/>
        <end position="1002"/>
    </location>
</feature>
<sequence length="1034" mass="119938">MSSPKTTSHTDFNQRLNHCINTNYYNFIHQNNGVHEADEAMDGDIAYTTRRKTLSVSWTLVTSSFAIIVLLCALCLFFFFHPRTCRQLSGSLAGSTEMLLDEIRDVNYGRLDNNIGTTDVRLPRDVVPESYNLRIVPYLWPDDRGASNSTFDGQVSIVVNVTAPVDNITLHAVDLNVTECLVTRHPKMVLNEHVMMADSFFIPIQETQLDLSKQFFIIKFKDMLEADYQYTIYIKYTGKFQDNMEGFYKSSYRVANETKNRWIAATQFQPTDARKAFPCFDEPALKARFTLAIARPQNMRSISNTGLKMAVNLPKLPSPLSSYEWDAFEETVPMSTYLVAFIISDFEYLSSETFRVWARSEVLSHTHYARDIGPRILKFYEEFFSIPYPLKKTDLVALPDFAAGAMENWGLVTFREIAMLYNEGVSPNSQKERVATVIAHELAHQWFGNLVTPDWWSDLWLNEGFATYIEYVGVDHVEPKWKMEEQFIVAGIQSVFLMDSLKSTHPISARVSRPEEINELFDCISYDKGASVIRMMDHFLTRHVFRKALTKYLNSKAYKNACQNDLWDALTEQAHKDRVMDKTLTVKDVMDTWILQPGFPVVNVTRNYEEDTLIVSQSRFLLHDSKNDQFNNFWWIPLTFTTSSKLDFSVTKPSYWFKPEELMLITETGISSKDWVLFNINETGFYRVNYDSRNWNMLIEYLNDPDSYSNIGTINRAQLIDDAMSLSRAGYLSYQTSLDLTKYLYHETEYVPWKSAYRSFTYLHQMLIKTAIYDKLKAYVLHLISPMYKITGFADNPRDDQLVIYKRFSLLSCACELGHSDCVRNAVAQFQNWRSNPQPEKNNPISPNLKAIIYCTAISYGSEEEWDFAWKMYKMTTVASEKDLLLDALGCSRETWILARFLSYALQSNSSIRTQEISKVFYALTNKVAGQEVAWNYVRDHWRELKSTFVTGFSTMSEIIKSATYHFNTKNDLIQLWQFYKDEEEYLGSAKRSVLQSIENAQANVNWMEKNFKTISNWLQNDTLYVSQYTNEVD</sequence>
<feature type="active site" description="Proton acceptor" evidence="22">
    <location>
        <position position="441"/>
    </location>
</feature>
<dbReference type="GO" id="GO:0005615">
    <property type="term" value="C:extracellular space"/>
    <property type="evidence" value="ECO:0007669"/>
    <property type="project" value="TreeGrafter"/>
</dbReference>
<evidence type="ECO:0000256" key="8">
    <source>
        <dbReference type="ARBA" id="ARBA00022622"/>
    </source>
</evidence>
<dbReference type="FunFam" id="2.60.40.1730:FF:000012">
    <property type="entry name" value="Aminopeptidase N"/>
    <property type="match status" value="1"/>
</dbReference>
<evidence type="ECO:0000256" key="20">
    <source>
        <dbReference type="ARBA" id="ARBA00023180"/>
    </source>
</evidence>
<feature type="binding site" evidence="23">
    <location>
        <position position="440"/>
    </location>
    <ligand>
        <name>Zn(2+)</name>
        <dbReference type="ChEBI" id="CHEBI:29105"/>
        <note>catalytic</note>
    </ligand>
</feature>
<keyword evidence="9" id="KW-0645">Protease</keyword>
<dbReference type="OrthoDB" id="510539at2759"/>
<evidence type="ECO:0000256" key="18">
    <source>
        <dbReference type="ARBA" id="ARBA00023136"/>
    </source>
</evidence>
<dbReference type="Gene3D" id="2.60.40.1910">
    <property type="match status" value="1"/>
</dbReference>
<dbReference type="Pfam" id="PF01433">
    <property type="entry name" value="Peptidase_M1"/>
    <property type="match status" value="1"/>
</dbReference>
<keyword evidence="20" id="KW-0325">Glycoprotein</keyword>
<dbReference type="GO" id="GO:0070006">
    <property type="term" value="F:metalloaminopeptidase activity"/>
    <property type="evidence" value="ECO:0007669"/>
    <property type="project" value="TreeGrafter"/>
</dbReference>
<evidence type="ECO:0000256" key="2">
    <source>
        <dbReference type="ARBA" id="ARBA00004606"/>
    </source>
</evidence>
<dbReference type="InterPro" id="IPR024571">
    <property type="entry name" value="ERAP1-like_C_dom"/>
</dbReference>
<dbReference type="GO" id="GO:0008270">
    <property type="term" value="F:zinc ion binding"/>
    <property type="evidence" value="ECO:0007669"/>
    <property type="project" value="InterPro"/>
</dbReference>
<dbReference type="Proteomes" id="UP000694846">
    <property type="component" value="Unplaced"/>
</dbReference>
<evidence type="ECO:0000256" key="11">
    <source>
        <dbReference type="ARBA" id="ARBA00022723"/>
    </source>
</evidence>
<reference evidence="30" key="1">
    <citation type="submission" date="2025-08" db="UniProtKB">
        <authorList>
            <consortium name="RefSeq"/>
        </authorList>
    </citation>
    <scope>IDENTIFICATION</scope>
    <source>
        <tissue evidence="30">Whole body</tissue>
    </source>
</reference>
<dbReference type="PRINTS" id="PR00756">
    <property type="entry name" value="ALADIPTASE"/>
</dbReference>
<evidence type="ECO:0000256" key="16">
    <source>
        <dbReference type="ARBA" id="ARBA00022989"/>
    </source>
</evidence>
<dbReference type="SUPFAM" id="SSF63737">
    <property type="entry name" value="Leukotriene A4 hydrolase N-terminal domain"/>
    <property type="match status" value="1"/>
</dbReference>
<dbReference type="GO" id="GO:0016285">
    <property type="term" value="F:alanyl aminopeptidase activity"/>
    <property type="evidence" value="ECO:0007669"/>
    <property type="project" value="UniProtKB-EC"/>
</dbReference>
<evidence type="ECO:0000259" key="27">
    <source>
        <dbReference type="Pfam" id="PF11838"/>
    </source>
</evidence>
<dbReference type="EC" id="3.4.11.2" evidence="5"/>
<keyword evidence="8" id="KW-0336">GPI-anchor</keyword>
<dbReference type="FunFam" id="1.25.50.20:FF:000001">
    <property type="entry name" value="Aminopeptidase"/>
    <property type="match status" value="1"/>
</dbReference>
<dbReference type="GeneID" id="112687266"/>
<dbReference type="InterPro" id="IPR050344">
    <property type="entry name" value="Peptidase_M1_aminopeptidases"/>
</dbReference>
<feature type="site" description="Transition state stabilizer" evidence="24">
    <location>
        <position position="526"/>
    </location>
</feature>
<keyword evidence="29" id="KW-1185">Reference proteome</keyword>
<dbReference type="GO" id="GO:0042277">
    <property type="term" value="F:peptide binding"/>
    <property type="evidence" value="ECO:0007669"/>
    <property type="project" value="TreeGrafter"/>
</dbReference>
<evidence type="ECO:0000256" key="12">
    <source>
        <dbReference type="ARBA" id="ARBA00022729"/>
    </source>
</evidence>
<dbReference type="FunFam" id="1.10.390.10:FF:000016">
    <property type="entry name" value="Glutamyl aminopeptidase"/>
    <property type="match status" value="1"/>
</dbReference>
<dbReference type="PANTHER" id="PTHR11533:SF294">
    <property type="entry name" value="THYROTROPIN-RELEASING HORMONE-DEGRADING ECTOENZYME"/>
    <property type="match status" value="1"/>
</dbReference>
<dbReference type="SUPFAM" id="SSF55486">
    <property type="entry name" value="Metalloproteases ('zincins'), catalytic domain"/>
    <property type="match status" value="1"/>
</dbReference>
<evidence type="ECO:0000259" key="28">
    <source>
        <dbReference type="Pfam" id="PF17900"/>
    </source>
</evidence>
<proteinExistence type="inferred from homology"/>
<dbReference type="GO" id="GO:0043171">
    <property type="term" value="P:peptide catabolic process"/>
    <property type="evidence" value="ECO:0007669"/>
    <property type="project" value="TreeGrafter"/>
</dbReference>
<keyword evidence="17" id="KW-0482">Metalloprotease</keyword>
<dbReference type="InterPro" id="IPR027268">
    <property type="entry name" value="Peptidase_M4/M1_CTD_sf"/>
</dbReference>
<evidence type="ECO:0000256" key="3">
    <source>
        <dbReference type="ARBA" id="ARBA00004609"/>
    </source>
</evidence>
<evidence type="ECO:0000256" key="4">
    <source>
        <dbReference type="ARBA" id="ARBA00010136"/>
    </source>
</evidence>
<dbReference type="GO" id="GO:0005737">
    <property type="term" value="C:cytoplasm"/>
    <property type="evidence" value="ECO:0007669"/>
    <property type="project" value="TreeGrafter"/>
</dbReference>
<dbReference type="AlphaFoldDB" id="A0A8B8FXY8"/>
<protein>
    <recommendedName>
        <fullName evidence="6">Aminopeptidase N</fullName>
        <ecNumber evidence="5">3.4.11.2</ecNumber>
    </recommendedName>
</protein>
<dbReference type="RefSeq" id="XP_025415667.1">
    <property type="nucleotide sequence ID" value="XM_025559882.1"/>
</dbReference>
<comment type="subcellular location">
    <subcellularLocation>
        <location evidence="3">Cell membrane</location>
        <topology evidence="3">Lipid-anchor</topology>
        <topology evidence="3">GPI-anchor</topology>
    </subcellularLocation>
    <subcellularLocation>
        <location evidence="2">Membrane</location>
        <topology evidence="2">Single-pass type II membrane protein</topology>
    </subcellularLocation>
</comment>
<feature type="transmembrane region" description="Helical" evidence="25">
    <location>
        <begin position="58"/>
        <end position="80"/>
    </location>
</feature>
<accession>A0A8B8FXY8</accession>
<evidence type="ECO:0000256" key="22">
    <source>
        <dbReference type="PIRSR" id="PIRSR634016-1"/>
    </source>
</evidence>
<evidence type="ECO:0000256" key="1">
    <source>
        <dbReference type="ARBA" id="ARBA00000098"/>
    </source>
</evidence>
<dbReference type="GO" id="GO:0005886">
    <property type="term" value="C:plasma membrane"/>
    <property type="evidence" value="ECO:0007669"/>
    <property type="project" value="UniProtKB-SubCell"/>
</dbReference>
<dbReference type="Pfam" id="PF17900">
    <property type="entry name" value="Peptidase_M1_N"/>
    <property type="match status" value="1"/>
</dbReference>
<comment type="cofactor">
    <cofactor evidence="23">
        <name>Zn(2+)</name>
        <dbReference type="ChEBI" id="CHEBI:29105"/>
    </cofactor>
    <text evidence="23">Binds 1 zinc ion per subunit.</text>
</comment>
<dbReference type="FunFam" id="2.60.40.1910:FF:000008">
    <property type="entry name" value="Aminopeptidase"/>
    <property type="match status" value="1"/>
</dbReference>